<keyword evidence="1" id="KW-0812">Transmembrane</keyword>
<keyword evidence="1" id="KW-1133">Transmembrane helix</keyword>
<gene>
    <name evidence="2" type="ORF">AMD00_04835</name>
</gene>
<name>A0A0M0LL52_9BACL</name>
<dbReference type="OrthoDB" id="2645840at2"/>
<dbReference type="STRING" id="263475.AMD00_04835"/>
<reference evidence="3" key="1">
    <citation type="submission" date="2015-08" db="EMBL/GenBank/DDBJ databases">
        <title>Fjat-10028 dsm 16317.</title>
        <authorList>
            <person name="Liu B."/>
            <person name="Wang J."/>
            <person name="Zhu Y."/>
            <person name="Liu G."/>
            <person name="Chen Q."/>
            <person name="Chen Z."/>
            <person name="Lan J."/>
            <person name="Che J."/>
            <person name="Ge C."/>
            <person name="Shi H."/>
            <person name="Pan Z."/>
            <person name="Liu X."/>
        </authorList>
    </citation>
    <scope>NUCLEOTIDE SEQUENCE [LARGE SCALE GENOMIC DNA]</scope>
    <source>
        <strain evidence="3">DSM 16317</strain>
    </source>
</reference>
<dbReference type="EMBL" id="LILB01000001">
    <property type="protein sequence ID" value="KOO51769.1"/>
    <property type="molecule type" value="Genomic_DNA"/>
</dbReference>
<evidence type="ECO:0000256" key="1">
    <source>
        <dbReference type="SAM" id="Phobius"/>
    </source>
</evidence>
<keyword evidence="1" id="KW-0472">Membrane</keyword>
<sequence length="139" mass="15806">MKYILGLILIVFPGIYGYLAHQSMIPFYPLIAQIVFLIYWLWVGYIIGRFSKSSMKGLLLGNSVWLISLVLFIWQFVLTDEVGRLGNIAAIPQYYILPFVWLASKFAALLTMIDGSTIIILTFICMLVVFVSGFRLGKK</sequence>
<feature type="transmembrane region" description="Helical" evidence="1">
    <location>
        <begin position="106"/>
        <end position="131"/>
    </location>
</feature>
<dbReference type="RefSeq" id="WP_053415933.1">
    <property type="nucleotide sequence ID" value="NZ_JBCMHV010000010.1"/>
</dbReference>
<evidence type="ECO:0000313" key="3">
    <source>
        <dbReference type="Proteomes" id="UP000036867"/>
    </source>
</evidence>
<feature type="transmembrane region" description="Helical" evidence="1">
    <location>
        <begin position="27"/>
        <end position="47"/>
    </location>
</feature>
<evidence type="ECO:0000313" key="2">
    <source>
        <dbReference type="EMBL" id="KOO51769.1"/>
    </source>
</evidence>
<keyword evidence="3" id="KW-1185">Reference proteome</keyword>
<feature type="transmembrane region" description="Helical" evidence="1">
    <location>
        <begin position="59"/>
        <end position="77"/>
    </location>
</feature>
<dbReference type="Proteomes" id="UP000036867">
    <property type="component" value="Unassembled WGS sequence"/>
</dbReference>
<accession>A0A0M0LL52</accession>
<organism evidence="2 3">
    <name type="scientific">Viridibacillus arvi</name>
    <dbReference type="NCBI Taxonomy" id="263475"/>
    <lineage>
        <taxon>Bacteria</taxon>
        <taxon>Bacillati</taxon>
        <taxon>Bacillota</taxon>
        <taxon>Bacilli</taxon>
        <taxon>Bacillales</taxon>
        <taxon>Caryophanaceae</taxon>
        <taxon>Viridibacillus</taxon>
    </lineage>
</organism>
<dbReference type="AlphaFoldDB" id="A0A0M0LL52"/>
<proteinExistence type="predicted"/>
<dbReference type="GeneID" id="301135428"/>
<protein>
    <submittedName>
        <fullName evidence="2">Uncharacterized protein</fullName>
    </submittedName>
</protein>
<comment type="caution">
    <text evidence="2">The sequence shown here is derived from an EMBL/GenBank/DDBJ whole genome shotgun (WGS) entry which is preliminary data.</text>
</comment>